<evidence type="ECO:0000313" key="4">
    <source>
        <dbReference type="RefSeq" id="XP_022714924.1"/>
    </source>
</evidence>
<gene>
    <name evidence="4" type="primary">LOC111274499</name>
</gene>
<name>A0A6P5WGA6_DURZI</name>
<protein>
    <submittedName>
        <fullName evidence="4">Thionin-like protein 2</fullName>
    </submittedName>
</protein>
<sequence length="132" mass="13980">MEKRGVSLILMVCLVMSTLVEQSRAQGGIVVPIGVAAICFGACFVPCVLLPGTTAGSCSIDCIKNCLSKSTAGGVKDTQYFCNLGCSTALCSSFSTKENPGNFFFLSTFGNIQTQDQQTQGFVLLFLFILIP</sequence>
<keyword evidence="1" id="KW-0812">Transmembrane</keyword>
<evidence type="ECO:0000256" key="1">
    <source>
        <dbReference type="SAM" id="Phobius"/>
    </source>
</evidence>
<keyword evidence="3" id="KW-1185">Reference proteome</keyword>
<dbReference type="GeneID" id="111274499"/>
<feature type="transmembrane region" description="Helical" evidence="1">
    <location>
        <begin position="32"/>
        <end position="50"/>
    </location>
</feature>
<dbReference type="PANTHER" id="PTHR36312">
    <property type="entry name" value="THIONIN-LIKE PROTEIN 1"/>
    <property type="match status" value="1"/>
</dbReference>
<dbReference type="OrthoDB" id="653285at2759"/>
<dbReference type="AlphaFoldDB" id="A0A6P5WGA6"/>
<dbReference type="PANTHER" id="PTHR36312:SF1">
    <property type="entry name" value="OS01G0594500 PROTEIN"/>
    <property type="match status" value="1"/>
</dbReference>
<accession>A0A6P5WGA6</accession>
<dbReference type="KEGG" id="dzi:111274499"/>
<evidence type="ECO:0000256" key="2">
    <source>
        <dbReference type="SAM" id="SignalP"/>
    </source>
</evidence>
<keyword evidence="1" id="KW-1133">Transmembrane helix</keyword>
<dbReference type="RefSeq" id="XP_022714924.1">
    <property type="nucleotide sequence ID" value="XM_022859189.1"/>
</dbReference>
<reference evidence="4" key="1">
    <citation type="submission" date="2025-08" db="UniProtKB">
        <authorList>
            <consortium name="RefSeq"/>
        </authorList>
    </citation>
    <scope>IDENTIFICATION</scope>
    <source>
        <tissue evidence="4">Fruit stalk</tissue>
    </source>
</reference>
<keyword evidence="1" id="KW-0472">Membrane</keyword>
<feature type="chain" id="PRO_5028454254" evidence="2">
    <location>
        <begin position="26"/>
        <end position="132"/>
    </location>
</feature>
<keyword evidence="2" id="KW-0732">Signal</keyword>
<feature type="signal peptide" evidence="2">
    <location>
        <begin position="1"/>
        <end position="25"/>
    </location>
</feature>
<organism evidence="3 4">
    <name type="scientific">Durio zibethinus</name>
    <name type="common">Durian</name>
    <dbReference type="NCBI Taxonomy" id="66656"/>
    <lineage>
        <taxon>Eukaryota</taxon>
        <taxon>Viridiplantae</taxon>
        <taxon>Streptophyta</taxon>
        <taxon>Embryophyta</taxon>
        <taxon>Tracheophyta</taxon>
        <taxon>Spermatophyta</taxon>
        <taxon>Magnoliopsida</taxon>
        <taxon>eudicotyledons</taxon>
        <taxon>Gunneridae</taxon>
        <taxon>Pentapetalae</taxon>
        <taxon>rosids</taxon>
        <taxon>malvids</taxon>
        <taxon>Malvales</taxon>
        <taxon>Malvaceae</taxon>
        <taxon>Helicteroideae</taxon>
        <taxon>Durio</taxon>
    </lineage>
</organism>
<dbReference type="InterPro" id="IPR038975">
    <property type="entry name" value="THNL"/>
</dbReference>
<evidence type="ECO:0000313" key="3">
    <source>
        <dbReference type="Proteomes" id="UP000515121"/>
    </source>
</evidence>
<dbReference type="Proteomes" id="UP000515121">
    <property type="component" value="Unplaced"/>
</dbReference>
<proteinExistence type="predicted"/>